<accession>A0ACA9NEI7</accession>
<proteinExistence type="predicted"/>
<name>A0ACA9NEI7_9GLOM</name>
<keyword evidence="2" id="KW-1185">Reference proteome</keyword>
<organism evidence="1 2">
    <name type="scientific">Dentiscutata heterogama</name>
    <dbReference type="NCBI Taxonomy" id="1316150"/>
    <lineage>
        <taxon>Eukaryota</taxon>
        <taxon>Fungi</taxon>
        <taxon>Fungi incertae sedis</taxon>
        <taxon>Mucoromycota</taxon>
        <taxon>Glomeromycotina</taxon>
        <taxon>Glomeromycetes</taxon>
        <taxon>Diversisporales</taxon>
        <taxon>Gigasporaceae</taxon>
        <taxon>Dentiscutata</taxon>
    </lineage>
</organism>
<feature type="non-terminal residue" evidence="1">
    <location>
        <position position="1"/>
    </location>
</feature>
<comment type="caution">
    <text evidence="1">The sequence shown here is derived from an EMBL/GenBank/DDBJ whole genome shotgun (WGS) entry which is preliminary data.</text>
</comment>
<evidence type="ECO:0000313" key="1">
    <source>
        <dbReference type="EMBL" id="CAG8646321.1"/>
    </source>
</evidence>
<evidence type="ECO:0000313" key="2">
    <source>
        <dbReference type="Proteomes" id="UP000789702"/>
    </source>
</evidence>
<dbReference type="EMBL" id="CAJVPU010015354">
    <property type="protein sequence ID" value="CAG8646321.1"/>
    <property type="molecule type" value="Genomic_DNA"/>
</dbReference>
<reference evidence="1" key="1">
    <citation type="submission" date="2021-06" db="EMBL/GenBank/DDBJ databases">
        <authorList>
            <person name="Kallberg Y."/>
            <person name="Tangrot J."/>
            <person name="Rosling A."/>
        </authorList>
    </citation>
    <scope>NUCLEOTIDE SEQUENCE</scope>
    <source>
        <strain evidence="1">IL203A</strain>
    </source>
</reference>
<protein>
    <submittedName>
        <fullName evidence="1">10487_t:CDS:1</fullName>
    </submittedName>
</protein>
<sequence length="181" mass="20563">GSHGTIPTHTPKTPNCKPGFQEGANVGDWTDYNSIRNSIFSSHNYTQSIMTVIKNFENSILFLLSCFQYIIIAAVFSVGPPYRKSMITNVPFIITTAFFTLLTAVILISPSSVFINLLELENIDYTFRWYLLAIVIADFFISLFMEKYAFDVISRWIGTGRAKSDKKMFKKILAEMDAKEL</sequence>
<gene>
    <name evidence="1" type="ORF">DHETER_LOCUS9081</name>
</gene>
<dbReference type="Proteomes" id="UP000789702">
    <property type="component" value="Unassembled WGS sequence"/>
</dbReference>